<dbReference type="EMBL" id="LR743594">
    <property type="protein sequence ID" value="CAA2624125.1"/>
    <property type="molecule type" value="Genomic_DNA"/>
</dbReference>
<keyword evidence="1" id="KW-0812">Transmembrane</keyword>
<dbReference type="Proteomes" id="UP001189122">
    <property type="component" value="Unassembled WGS sequence"/>
</dbReference>
<keyword evidence="1" id="KW-1133">Transmembrane helix</keyword>
<evidence type="ECO:0000313" key="3">
    <source>
        <dbReference type="Proteomes" id="UP001189122"/>
    </source>
</evidence>
<dbReference type="AlphaFoldDB" id="A0A7I8J1D6"/>
<accession>A0A7I8J1D6</accession>
<organism evidence="2">
    <name type="scientific">Spirodela intermedia</name>
    <name type="common">Intermediate duckweed</name>
    <dbReference type="NCBI Taxonomy" id="51605"/>
    <lineage>
        <taxon>Eukaryota</taxon>
        <taxon>Viridiplantae</taxon>
        <taxon>Streptophyta</taxon>
        <taxon>Embryophyta</taxon>
        <taxon>Tracheophyta</taxon>
        <taxon>Spermatophyta</taxon>
        <taxon>Magnoliopsida</taxon>
        <taxon>Liliopsida</taxon>
        <taxon>Araceae</taxon>
        <taxon>Lemnoideae</taxon>
        <taxon>Spirodela</taxon>
    </lineage>
</organism>
<feature type="transmembrane region" description="Helical" evidence="1">
    <location>
        <begin position="20"/>
        <end position="46"/>
    </location>
</feature>
<reference evidence="2 3" key="1">
    <citation type="submission" date="2019-12" db="EMBL/GenBank/DDBJ databases">
        <authorList>
            <person name="Scholz U."/>
            <person name="Mascher M."/>
            <person name="Fiebig A."/>
        </authorList>
    </citation>
    <scope>NUCLEOTIDE SEQUENCE</scope>
</reference>
<gene>
    <name evidence="2" type="ORF">SI7747_07010008</name>
</gene>
<evidence type="ECO:0000313" key="2">
    <source>
        <dbReference type="EMBL" id="CAA2624125.1"/>
    </source>
</evidence>
<proteinExistence type="predicted"/>
<protein>
    <submittedName>
        <fullName evidence="2">Uncharacterized protein</fullName>
    </submittedName>
</protein>
<dbReference type="EMBL" id="CACRZD030000007">
    <property type="protein sequence ID" value="CAA6663623.1"/>
    <property type="molecule type" value="Genomic_DNA"/>
</dbReference>
<keyword evidence="1" id="KW-0472">Membrane</keyword>
<keyword evidence="3" id="KW-1185">Reference proteome</keyword>
<name>A0A7I8J1D6_SPIIN</name>
<sequence>MSQLIPLYVILGTCHPLVRLSYMCAMHASIVYLIFVTYMLIIVMVVEEQTSFIVLTKYTLFLS</sequence>
<evidence type="ECO:0000256" key="1">
    <source>
        <dbReference type="SAM" id="Phobius"/>
    </source>
</evidence>